<dbReference type="EMBL" id="JAOQAZ010000023">
    <property type="protein sequence ID" value="KAJ4253957.1"/>
    <property type="molecule type" value="Genomic_DNA"/>
</dbReference>
<dbReference type="SMART" id="SM00906">
    <property type="entry name" value="Fungal_trans"/>
    <property type="match status" value="1"/>
</dbReference>
<evidence type="ECO:0000313" key="6">
    <source>
        <dbReference type="Proteomes" id="UP001152049"/>
    </source>
</evidence>
<organism evidence="5 6">
    <name type="scientific">Fusarium torreyae</name>
    <dbReference type="NCBI Taxonomy" id="1237075"/>
    <lineage>
        <taxon>Eukaryota</taxon>
        <taxon>Fungi</taxon>
        <taxon>Dikarya</taxon>
        <taxon>Ascomycota</taxon>
        <taxon>Pezizomycotina</taxon>
        <taxon>Sordariomycetes</taxon>
        <taxon>Hypocreomycetidae</taxon>
        <taxon>Hypocreales</taxon>
        <taxon>Nectriaceae</taxon>
        <taxon>Fusarium</taxon>
    </lineage>
</organism>
<evidence type="ECO:0000313" key="5">
    <source>
        <dbReference type="EMBL" id="KAJ4253957.1"/>
    </source>
</evidence>
<evidence type="ECO:0000259" key="4">
    <source>
        <dbReference type="PROSITE" id="PS50048"/>
    </source>
</evidence>
<dbReference type="PROSITE" id="PS50048">
    <property type="entry name" value="ZN2_CY6_FUNGAL_2"/>
    <property type="match status" value="1"/>
</dbReference>
<evidence type="ECO:0000256" key="1">
    <source>
        <dbReference type="ARBA" id="ARBA00022723"/>
    </source>
</evidence>
<dbReference type="InterPro" id="IPR050987">
    <property type="entry name" value="AtrR-like"/>
</dbReference>
<sequence length="583" mass="64585">MDDDCVIAQDPSSGEGPRPRKRRRVALACGNCRERKVRCDGKKPICSQCEKREVDPKDCVYLVLSSSAKHLSEQEYIANLQQKVQQLQQVATTNTRDDTRSPNSVDNDRSTTEPQETRPLHSQTGSEIFVDGAQRPPSRPNPPTTRARAARIDSIADASPSNPIPYPQSPCPSNPQFHFGTPGQAMPSDRHQGPSPISAMGATIPTEDEQATQTRGDEFYGESSLVSLVQAIAQPGRGHGFDGLSRHRPSSSNRGINSEPSGSMLHAQFSLPPRSVADQLLKVYFSSVHIFYPWTHSPSFRQAYRLIWAETPTNGTALGQNDGPDIGLGGSKCPRHVFLSALNAMFAMGFEFSDFPPEEREATSHMFFDRMSRLLRFDILDSGSIAHVQALLLVGQYLLCTHYPTKCWNVVGLACRMAVGLGLQSSRNLEGASGLEIEIRRRVWYACVQMDMTVSMTLGRPPSLRLFEDVPLPLAVDDDHWSEAPDSGRQPPGTYSTHMFNVENIKMAKLLGSILERVYHVPSRLPGQRDSEDTDLVAVLGIDRELNALATLVPDALHWERLHTLNEQVSSVFKRQSNVLHAR</sequence>
<keyword evidence="2" id="KW-0539">Nucleus</keyword>
<dbReference type="AlphaFoldDB" id="A0A9W8RUR8"/>
<accession>A0A9W8RUR8</accession>
<feature type="compositionally biased region" description="Basic and acidic residues" evidence="3">
    <location>
        <begin position="95"/>
        <end position="119"/>
    </location>
</feature>
<dbReference type="SUPFAM" id="SSF57701">
    <property type="entry name" value="Zn2/Cys6 DNA-binding domain"/>
    <property type="match status" value="1"/>
</dbReference>
<dbReference type="CDD" id="cd12148">
    <property type="entry name" value="fungal_TF_MHR"/>
    <property type="match status" value="1"/>
</dbReference>
<dbReference type="Pfam" id="PF00172">
    <property type="entry name" value="Zn_clus"/>
    <property type="match status" value="1"/>
</dbReference>
<dbReference type="GO" id="GO:0006351">
    <property type="term" value="P:DNA-templated transcription"/>
    <property type="evidence" value="ECO:0007669"/>
    <property type="project" value="InterPro"/>
</dbReference>
<dbReference type="InterPro" id="IPR007219">
    <property type="entry name" value="XnlR_reg_dom"/>
</dbReference>
<proteinExistence type="predicted"/>
<dbReference type="GO" id="GO:0003677">
    <property type="term" value="F:DNA binding"/>
    <property type="evidence" value="ECO:0007669"/>
    <property type="project" value="InterPro"/>
</dbReference>
<dbReference type="InterPro" id="IPR036864">
    <property type="entry name" value="Zn2-C6_fun-type_DNA-bd_sf"/>
</dbReference>
<feature type="region of interest" description="Disordered" evidence="3">
    <location>
        <begin position="88"/>
        <end position="194"/>
    </location>
</feature>
<comment type="caution">
    <text evidence="5">The sequence shown here is derived from an EMBL/GenBank/DDBJ whole genome shotgun (WGS) entry which is preliminary data.</text>
</comment>
<gene>
    <name evidence="5" type="ORF">NW762_010356</name>
</gene>
<dbReference type="PANTHER" id="PTHR46910:SF1">
    <property type="entry name" value="MISCELLANEOUS ZN(II)2CYS6 TRANSCRIPTION FACTOR (EUROFUNG)-RELATED"/>
    <property type="match status" value="1"/>
</dbReference>
<dbReference type="PANTHER" id="PTHR46910">
    <property type="entry name" value="TRANSCRIPTION FACTOR PDR1"/>
    <property type="match status" value="1"/>
</dbReference>
<dbReference type="CDD" id="cd00067">
    <property type="entry name" value="GAL4"/>
    <property type="match status" value="1"/>
</dbReference>
<dbReference type="InterPro" id="IPR001138">
    <property type="entry name" value="Zn2Cys6_DnaBD"/>
</dbReference>
<dbReference type="Proteomes" id="UP001152049">
    <property type="component" value="Unassembled WGS sequence"/>
</dbReference>
<dbReference type="GO" id="GO:0008270">
    <property type="term" value="F:zinc ion binding"/>
    <property type="evidence" value="ECO:0007669"/>
    <property type="project" value="InterPro"/>
</dbReference>
<evidence type="ECO:0000256" key="2">
    <source>
        <dbReference type="ARBA" id="ARBA00023242"/>
    </source>
</evidence>
<evidence type="ECO:0000256" key="3">
    <source>
        <dbReference type="SAM" id="MobiDB-lite"/>
    </source>
</evidence>
<dbReference type="GO" id="GO:0000981">
    <property type="term" value="F:DNA-binding transcription factor activity, RNA polymerase II-specific"/>
    <property type="evidence" value="ECO:0007669"/>
    <property type="project" value="InterPro"/>
</dbReference>
<protein>
    <recommendedName>
        <fullName evidence="4">Zn(2)-C6 fungal-type domain-containing protein</fullName>
    </recommendedName>
</protein>
<dbReference type="OrthoDB" id="424974at2759"/>
<dbReference type="Gene3D" id="4.10.240.10">
    <property type="entry name" value="Zn(2)-C6 fungal-type DNA-binding domain"/>
    <property type="match status" value="1"/>
</dbReference>
<keyword evidence="1" id="KW-0479">Metal-binding</keyword>
<feature type="compositionally biased region" description="Pro residues" evidence="3">
    <location>
        <begin position="162"/>
        <end position="173"/>
    </location>
</feature>
<dbReference type="SMART" id="SM00066">
    <property type="entry name" value="GAL4"/>
    <property type="match status" value="1"/>
</dbReference>
<feature type="region of interest" description="Disordered" evidence="3">
    <location>
        <begin position="1"/>
        <end position="22"/>
    </location>
</feature>
<dbReference type="Pfam" id="PF04082">
    <property type="entry name" value="Fungal_trans"/>
    <property type="match status" value="1"/>
</dbReference>
<name>A0A9W8RUR8_9HYPO</name>
<feature type="compositionally biased region" description="Low complexity" evidence="3">
    <location>
        <begin position="144"/>
        <end position="159"/>
    </location>
</feature>
<reference evidence="5" key="1">
    <citation type="submission" date="2022-09" db="EMBL/GenBank/DDBJ databases">
        <title>Fusarium specimens isolated from Avocado Roots.</title>
        <authorList>
            <person name="Stajich J."/>
            <person name="Roper C."/>
            <person name="Heimlech-Rivalta G."/>
        </authorList>
    </citation>
    <scope>NUCLEOTIDE SEQUENCE</scope>
    <source>
        <strain evidence="5">CF00136</strain>
    </source>
</reference>
<keyword evidence="6" id="KW-1185">Reference proteome</keyword>
<feature type="domain" description="Zn(2)-C6 fungal-type" evidence="4">
    <location>
        <begin position="28"/>
        <end position="61"/>
    </location>
</feature>